<keyword evidence="6" id="KW-0539">Nucleus</keyword>
<dbReference type="GO" id="GO:0005634">
    <property type="term" value="C:nucleus"/>
    <property type="evidence" value="ECO:0007669"/>
    <property type="project" value="UniProtKB-SubCell"/>
</dbReference>
<reference evidence="10" key="2">
    <citation type="submission" date="2020-05" db="EMBL/GenBank/DDBJ databases">
        <authorList>
            <person name="Kim H.-S."/>
            <person name="Proctor R.H."/>
            <person name="Brown D.W."/>
        </authorList>
    </citation>
    <scope>NUCLEOTIDE SEQUENCE</scope>
    <source>
        <strain evidence="10">NRRL 20472</strain>
    </source>
</reference>
<evidence type="ECO:0000256" key="4">
    <source>
        <dbReference type="ARBA" id="ARBA00023125"/>
    </source>
</evidence>
<comment type="subcellular location">
    <subcellularLocation>
        <location evidence="1">Nucleus</location>
    </subcellularLocation>
</comment>
<evidence type="ECO:0000256" key="5">
    <source>
        <dbReference type="ARBA" id="ARBA00023163"/>
    </source>
</evidence>
<dbReference type="AlphaFoldDB" id="A0A8H4X9X5"/>
<keyword evidence="5" id="KW-0804">Transcription</keyword>
<proteinExistence type="inferred from homology"/>
<dbReference type="SUPFAM" id="SSF46785">
    <property type="entry name" value="Winged helix' DNA-binding domain"/>
    <property type="match status" value="1"/>
</dbReference>
<dbReference type="EMBL" id="JABEXW010000241">
    <property type="protein sequence ID" value="KAF4967382.1"/>
    <property type="molecule type" value="Genomic_DNA"/>
</dbReference>
<evidence type="ECO:0000259" key="9">
    <source>
        <dbReference type="SMART" id="SM00415"/>
    </source>
</evidence>
<evidence type="ECO:0000256" key="3">
    <source>
        <dbReference type="ARBA" id="ARBA00023015"/>
    </source>
</evidence>
<evidence type="ECO:0000313" key="11">
    <source>
        <dbReference type="Proteomes" id="UP000622797"/>
    </source>
</evidence>
<dbReference type="InterPro" id="IPR036388">
    <property type="entry name" value="WH-like_DNA-bd_sf"/>
</dbReference>
<evidence type="ECO:0000256" key="2">
    <source>
        <dbReference type="ARBA" id="ARBA00006403"/>
    </source>
</evidence>
<dbReference type="InterPro" id="IPR036390">
    <property type="entry name" value="WH_DNA-bd_sf"/>
</dbReference>
<evidence type="ECO:0000256" key="8">
    <source>
        <dbReference type="SAM" id="MobiDB-lite"/>
    </source>
</evidence>
<feature type="region of interest" description="Disordered" evidence="8">
    <location>
        <begin position="104"/>
        <end position="155"/>
    </location>
</feature>
<dbReference type="SMART" id="SM00415">
    <property type="entry name" value="HSF"/>
    <property type="match status" value="1"/>
</dbReference>
<comment type="caution">
    <text evidence="10">The sequence shown here is derived from an EMBL/GenBank/DDBJ whole genome shotgun (WGS) entry which is preliminary data.</text>
</comment>
<protein>
    <recommendedName>
        <fullName evidence="9">HSF-type DNA-binding domain-containing protein</fullName>
    </recommendedName>
</protein>
<feature type="region of interest" description="Disordered" evidence="8">
    <location>
        <begin position="1"/>
        <end position="54"/>
    </location>
</feature>
<dbReference type="GO" id="GO:0043565">
    <property type="term" value="F:sequence-specific DNA binding"/>
    <property type="evidence" value="ECO:0007669"/>
    <property type="project" value="InterPro"/>
</dbReference>
<dbReference type="PANTHER" id="PTHR10015">
    <property type="entry name" value="HEAT SHOCK TRANSCRIPTION FACTOR"/>
    <property type="match status" value="1"/>
</dbReference>
<evidence type="ECO:0000256" key="6">
    <source>
        <dbReference type="ARBA" id="ARBA00023242"/>
    </source>
</evidence>
<dbReference type="PANTHER" id="PTHR10015:SF427">
    <property type="entry name" value="HEAT SHOCK FACTOR PROTEIN"/>
    <property type="match status" value="1"/>
</dbReference>
<dbReference type="OrthoDB" id="60033at2759"/>
<dbReference type="Proteomes" id="UP000622797">
    <property type="component" value="Unassembled WGS sequence"/>
</dbReference>
<evidence type="ECO:0000256" key="1">
    <source>
        <dbReference type="ARBA" id="ARBA00004123"/>
    </source>
</evidence>
<dbReference type="Gene3D" id="1.10.10.10">
    <property type="entry name" value="Winged helix-like DNA-binding domain superfamily/Winged helix DNA-binding domain"/>
    <property type="match status" value="1"/>
</dbReference>
<sequence length="461" mass="52637">MFEGMRQRPSSFTRSNYQTTDNDVAVPNPAESQQVMSVRPTLSEATGRDGATAMGYENIPTRSDWTLAPDDQSRRRALVADLKQHEASTRVDFAYADDYHPKAVSSQEEASFTQNKRLQRVTAKGDTVREHTQLSRDRAATTNSRDYRHTSAVETPGHDSFHAVEALCSLCSSRASESLSPSLPKSCSEHLAKLQQQFCNVQVELNDTRNEMNAFREAFDRMRTILGGFGLNFSMYDSYEGKKSQSEVLNDAQANASVEPVNGVRTETDTKKLTPPHHTPTDFYPALARPQEFLENESTTISHDHHTTADDLENIDELTERAKKRKKLAMSVRNKRPLFVQKLRRLVDGKDNNSLIRWSRSGKSFCILDEAKFAETALPDYFKSSAFTSFQRQLNSYGFSKNAMFQDNPILIDQQDNKTSEWSHPYFHRDYPILAWLCEKQKKKRPPKEGEKEEHEQRISF</sequence>
<feature type="domain" description="HSF-type DNA-binding" evidence="9">
    <location>
        <begin position="335"/>
        <end position="443"/>
    </location>
</feature>
<dbReference type="GO" id="GO:0003700">
    <property type="term" value="F:DNA-binding transcription factor activity"/>
    <property type="evidence" value="ECO:0007669"/>
    <property type="project" value="InterPro"/>
</dbReference>
<evidence type="ECO:0000256" key="7">
    <source>
        <dbReference type="RuleBase" id="RU004020"/>
    </source>
</evidence>
<dbReference type="FunFam" id="1.10.10.10:FF:000027">
    <property type="entry name" value="Heat shock transcription factor 1"/>
    <property type="match status" value="1"/>
</dbReference>
<dbReference type="PRINTS" id="PR00056">
    <property type="entry name" value="HSFDOMAIN"/>
</dbReference>
<feature type="compositionally biased region" description="Basic and acidic residues" evidence="8">
    <location>
        <begin position="126"/>
        <end position="155"/>
    </location>
</feature>
<evidence type="ECO:0000313" key="10">
    <source>
        <dbReference type="EMBL" id="KAF4967382.1"/>
    </source>
</evidence>
<feature type="compositionally biased region" description="Polar residues" evidence="8">
    <location>
        <begin position="104"/>
        <end position="116"/>
    </location>
</feature>
<reference evidence="10" key="1">
    <citation type="journal article" date="2020" name="BMC Genomics">
        <title>Correction to: Identification and distribution of gene clusters required for synthesis of sphingolipid metabolism inhibitors in diverse species of the filamentous fungus Fusarium.</title>
        <authorList>
            <person name="Kim H.S."/>
            <person name="Lohmar J.M."/>
            <person name="Busman M."/>
            <person name="Brown D.W."/>
            <person name="Naumann T.A."/>
            <person name="Divon H.H."/>
            <person name="Lysoe E."/>
            <person name="Uhlig S."/>
            <person name="Proctor R.H."/>
        </authorList>
    </citation>
    <scope>NUCLEOTIDE SEQUENCE</scope>
    <source>
        <strain evidence="10">NRRL 20472</strain>
    </source>
</reference>
<dbReference type="Pfam" id="PF00447">
    <property type="entry name" value="HSF_DNA-bind"/>
    <property type="match status" value="1"/>
</dbReference>
<feature type="compositionally biased region" description="Polar residues" evidence="8">
    <location>
        <begin position="8"/>
        <end position="22"/>
    </location>
</feature>
<keyword evidence="4" id="KW-0238">DNA-binding</keyword>
<accession>A0A8H4X9X5</accession>
<gene>
    <name evidence="10" type="ORF">FSARC_5061</name>
</gene>
<comment type="similarity">
    <text evidence="2 7">Belongs to the HSF family.</text>
</comment>
<organism evidence="10 11">
    <name type="scientific">Fusarium sarcochroum</name>
    <dbReference type="NCBI Taxonomy" id="1208366"/>
    <lineage>
        <taxon>Eukaryota</taxon>
        <taxon>Fungi</taxon>
        <taxon>Dikarya</taxon>
        <taxon>Ascomycota</taxon>
        <taxon>Pezizomycotina</taxon>
        <taxon>Sordariomycetes</taxon>
        <taxon>Hypocreomycetidae</taxon>
        <taxon>Hypocreales</taxon>
        <taxon>Nectriaceae</taxon>
        <taxon>Fusarium</taxon>
        <taxon>Fusarium lateritium species complex</taxon>
    </lineage>
</organism>
<dbReference type="InterPro" id="IPR000232">
    <property type="entry name" value="HSF_DNA-bd"/>
</dbReference>
<keyword evidence="3" id="KW-0805">Transcription regulation</keyword>
<name>A0A8H4X9X5_9HYPO</name>
<keyword evidence="11" id="KW-1185">Reference proteome</keyword>